<organism evidence="3 4">
    <name type="scientific">Barnesiella viscericola</name>
    <dbReference type="NCBI Taxonomy" id="397865"/>
    <lineage>
        <taxon>Bacteria</taxon>
        <taxon>Pseudomonadati</taxon>
        <taxon>Bacteroidota</taxon>
        <taxon>Bacteroidia</taxon>
        <taxon>Bacteroidales</taxon>
        <taxon>Barnesiellaceae</taxon>
        <taxon>Barnesiella</taxon>
    </lineage>
</organism>
<dbReference type="RefSeq" id="WP_273306764.1">
    <property type="nucleotide sequence ID" value="NZ_DYUD01000025.1"/>
</dbReference>
<dbReference type="InterPro" id="IPR001845">
    <property type="entry name" value="HTH_ArsR_DNA-bd_dom"/>
</dbReference>
<dbReference type="PANTHER" id="PTHR42990:SF1">
    <property type="entry name" value="AAA+ ATPASE DOMAIN-CONTAINING PROTEIN"/>
    <property type="match status" value="1"/>
</dbReference>
<feature type="domain" description="HTH arsR-type" evidence="1">
    <location>
        <begin position="237"/>
        <end position="284"/>
    </location>
</feature>
<proteinExistence type="predicted"/>
<comment type="caution">
    <text evidence="3">The sequence shown here is derived from an EMBL/GenBank/DDBJ whole genome shotgun (WGS) entry which is preliminary data.</text>
</comment>
<feature type="domain" description="AAA" evidence="2">
    <location>
        <begin position="31"/>
        <end position="154"/>
    </location>
</feature>
<dbReference type="InterPro" id="IPR036390">
    <property type="entry name" value="WH_DNA-bd_sf"/>
</dbReference>
<dbReference type="Pfam" id="PF13173">
    <property type="entry name" value="AAA_14"/>
    <property type="match status" value="1"/>
</dbReference>
<sequence>MESFYRTHKYLVEHVESPVKRDLMYQINKNSRLVGIKGSRGVGKTTFLLQYAKENYGLDRSCLYINLNNLYFTEHTLREFAGRFYDQGGRVLLIDQVFKYPGWSEELKYCYDHYPELKIIFSGSSVMRLKEENPVLAGLVDSYNLRGFSFREYLNLMASTQFSSYTLDDIIAHHKSIAQEICSRVNPLDYFPGYLHHGYYPFFLDKANFSENLVKNINMIMEVDILLIKQIELSYLPKVRRLMYLLSVQSPAPTNVSQLSKDIQISRATVMNYIKSLKDARLINMLYREGEEFPKKPAMVYMHNTNIIYSNRSVQVDAQAVRETFFYNTLHKDHRLNMGSKNAQFLVNREKLFRVQGSVPRSRINPNFYYAVDDLKVGSDNLIPLWLFGFVY</sequence>
<dbReference type="Gene3D" id="1.10.10.10">
    <property type="entry name" value="Winged helix-like DNA-binding domain superfamily/Winged helix DNA-binding domain"/>
    <property type="match status" value="1"/>
</dbReference>
<dbReference type="InterPro" id="IPR036388">
    <property type="entry name" value="WH-like_DNA-bd_sf"/>
</dbReference>
<dbReference type="PANTHER" id="PTHR42990">
    <property type="entry name" value="ATPASE"/>
    <property type="match status" value="1"/>
</dbReference>
<dbReference type="Proteomes" id="UP000757103">
    <property type="component" value="Unassembled WGS sequence"/>
</dbReference>
<protein>
    <submittedName>
        <fullName evidence="3">AAA family ATPase</fullName>
    </submittedName>
</protein>
<name>A0A921MS80_9BACT</name>
<dbReference type="Gene3D" id="3.40.50.300">
    <property type="entry name" value="P-loop containing nucleotide triphosphate hydrolases"/>
    <property type="match status" value="1"/>
</dbReference>
<evidence type="ECO:0000313" key="3">
    <source>
        <dbReference type="EMBL" id="HJG89698.1"/>
    </source>
</evidence>
<dbReference type="InterPro" id="IPR027417">
    <property type="entry name" value="P-loop_NTPase"/>
</dbReference>
<evidence type="ECO:0000313" key="4">
    <source>
        <dbReference type="Proteomes" id="UP000757103"/>
    </source>
</evidence>
<gene>
    <name evidence="3" type="ORF">K8U91_09570</name>
</gene>
<dbReference type="Pfam" id="PF01022">
    <property type="entry name" value="HTH_5"/>
    <property type="match status" value="1"/>
</dbReference>
<dbReference type="GO" id="GO:0003700">
    <property type="term" value="F:DNA-binding transcription factor activity"/>
    <property type="evidence" value="ECO:0007669"/>
    <property type="project" value="InterPro"/>
</dbReference>
<dbReference type="SUPFAM" id="SSF52540">
    <property type="entry name" value="P-loop containing nucleoside triphosphate hydrolases"/>
    <property type="match status" value="1"/>
</dbReference>
<evidence type="ECO:0000259" key="2">
    <source>
        <dbReference type="Pfam" id="PF13173"/>
    </source>
</evidence>
<evidence type="ECO:0000259" key="1">
    <source>
        <dbReference type="Pfam" id="PF01022"/>
    </source>
</evidence>
<dbReference type="EMBL" id="DYUD01000025">
    <property type="protein sequence ID" value="HJG89698.1"/>
    <property type="molecule type" value="Genomic_DNA"/>
</dbReference>
<dbReference type="InterPro" id="IPR041682">
    <property type="entry name" value="AAA_14"/>
</dbReference>
<accession>A0A921MS80</accession>
<dbReference type="AlphaFoldDB" id="A0A921MS80"/>
<reference evidence="3" key="1">
    <citation type="journal article" date="2021" name="PeerJ">
        <title>Extensive microbial diversity within the chicken gut microbiome revealed by metagenomics and culture.</title>
        <authorList>
            <person name="Gilroy R."/>
            <person name="Ravi A."/>
            <person name="Getino M."/>
            <person name="Pursley I."/>
            <person name="Horton D.L."/>
            <person name="Alikhan N.F."/>
            <person name="Baker D."/>
            <person name="Gharbi K."/>
            <person name="Hall N."/>
            <person name="Watson M."/>
            <person name="Adriaenssens E.M."/>
            <person name="Foster-Nyarko E."/>
            <person name="Jarju S."/>
            <person name="Secka A."/>
            <person name="Antonio M."/>
            <person name="Oren A."/>
            <person name="Chaudhuri R.R."/>
            <person name="La Ragione R."/>
            <person name="Hildebrand F."/>
            <person name="Pallen M.J."/>
        </authorList>
    </citation>
    <scope>NUCLEOTIDE SEQUENCE</scope>
    <source>
        <strain evidence="3">CHK121-7720</strain>
    </source>
</reference>
<reference evidence="3" key="2">
    <citation type="submission" date="2021-09" db="EMBL/GenBank/DDBJ databases">
        <authorList>
            <person name="Gilroy R."/>
        </authorList>
    </citation>
    <scope>NUCLEOTIDE SEQUENCE</scope>
    <source>
        <strain evidence="3">CHK121-7720</strain>
    </source>
</reference>
<dbReference type="SUPFAM" id="SSF46785">
    <property type="entry name" value="Winged helix' DNA-binding domain"/>
    <property type="match status" value="1"/>
</dbReference>